<dbReference type="PANTHER" id="PTHR31865">
    <property type="entry name" value="OSJNBA0071G03.3 PROTEIN"/>
    <property type="match status" value="1"/>
</dbReference>
<keyword evidence="2" id="KW-1185">Reference proteome</keyword>
<proteinExistence type="predicted"/>
<organism evidence="2 3">
    <name type="scientific">Coffea arabica</name>
    <name type="common">Arabian coffee</name>
    <dbReference type="NCBI Taxonomy" id="13443"/>
    <lineage>
        <taxon>Eukaryota</taxon>
        <taxon>Viridiplantae</taxon>
        <taxon>Streptophyta</taxon>
        <taxon>Embryophyta</taxon>
        <taxon>Tracheophyta</taxon>
        <taxon>Spermatophyta</taxon>
        <taxon>Magnoliopsida</taxon>
        <taxon>eudicotyledons</taxon>
        <taxon>Gunneridae</taxon>
        <taxon>Pentapetalae</taxon>
        <taxon>asterids</taxon>
        <taxon>lamiids</taxon>
        <taxon>Gentianales</taxon>
        <taxon>Rubiaceae</taxon>
        <taxon>Ixoroideae</taxon>
        <taxon>Gardenieae complex</taxon>
        <taxon>Bertiereae - Coffeeae clade</taxon>
        <taxon>Coffeeae</taxon>
        <taxon>Coffea</taxon>
    </lineage>
</organism>
<protein>
    <submittedName>
        <fullName evidence="3">Uncharacterized protein</fullName>
    </submittedName>
</protein>
<sequence length="217" mass="24128">MTSYGKHIFENPHFFVVSSIKDLPPESLPVPNTSLISPPEKKKKGEKHADKPTNGGCCCMDHVSALSAKPLSETKSGPPDMQREAAWLKRKKEFRRWQRRRCKSFTDSDLDELRACIELGFGFEFDSADLDPKLSSAFPALDFYCAVNKQFHSRSDSLSRSSSSVTVASSDSDTSRSSAGSSSSSLFEPGDDPEVKKTRLRQWVQVVACTVRQCSPR</sequence>
<feature type="region of interest" description="Disordered" evidence="1">
    <location>
        <begin position="156"/>
        <end position="194"/>
    </location>
</feature>
<dbReference type="PANTHER" id="PTHR31865:SF22">
    <property type="entry name" value="DUF1685 FAMILY PROTEIN"/>
    <property type="match status" value="1"/>
</dbReference>
<reference evidence="3" key="2">
    <citation type="submission" date="2025-08" db="UniProtKB">
        <authorList>
            <consortium name="RefSeq"/>
        </authorList>
    </citation>
    <scope>IDENTIFICATION</scope>
    <source>
        <tissue evidence="3">Leaves</tissue>
    </source>
</reference>
<reference evidence="2" key="1">
    <citation type="journal article" date="2025" name="Foods">
        <title>Unveiling the Microbial Signatures of Arabica Coffee Cherries: Insights into Ripeness Specific Diversity, Functional Traits, and Implications for Quality and Safety.</title>
        <authorList>
            <consortium name="RefSeq"/>
            <person name="Tenea G.N."/>
            <person name="Cifuentes V."/>
            <person name="Reyes P."/>
            <person name="Cevallos-Vallejos M."/>
        </authorList>
    </citation>
    <scope>NUCLEOTIDE SEQUENCE [LARGE SCALE GENOMIC DNA]</scope>
</reference>
<dbReference type="OrthoDB" id="641808at2759"/>
<evidence type="ECO:0000313" key="3">
    <source>
        <dbReference type="RefSeq" id="XP_027102289.2"/>
    </source>
</evidence>
<feature type="compositionally biased region" description="Low complexity" evidence="1">
    <location>
        <begin position="156"/>
        <end position="186"/>
    </location>
</feature>
<gene>
    <name evidence="3" type="primary">LOC113723392</name>
</gene>
<dbReference type="InterPro" id="IPR012881">
    <property type="entry name" value="DUF1685"/>
</dbReference>
<evidence type="ECO:0000313" key="2">
    <source>
        <dbReference type="Proteomes" id="UP001652660"/>
    </source>
</evidence>
<name>A0A6P6VGX1_COFAR</name>
<dbReference type="GeneID" id="113723392"/>
<feature type="region of interest" description="Disordered" evidence="1">
    <location>
        <begin position="27"/>
        <end position="54"/>
    </location>
</feature>
<dbReference type="AlphaFoldDB" id="A0A6P6VGX1"/>
<dbReference type="Pfam" id="PF07939">
    <property type="entry name" value="DUF1685"/>
    <property type="match status" value="1"/>
</dbReference>
<dbReference type="RefSeq" id="XP_027102289.2">
    <property type="nucleotide sequence ID" value="XM_027246488.2"/>
</dbReference>
<dbReference type="Proteomes" id="UP001652660">
    <property type="component" value="Chromosome 2c"/>
</dbReference>
<evidence type="ECO:0000256" key="1">
    <source>
        <dbReference type="SAM" id="MobiDB-lite"/>
    </source>
</evidence>
<accession>A0A6P6VGX1</accession>